<reference evidence="2" key="1">
    <citation type="submission" date="2022-03" db="EMBL/GenBank/DDBJ databases">
        <authorList>
            <person name="Alioto T."/>
            <person name="Alioto T."/>
            <person name="Gomez Garrido J."/>
        </authorList>
    </citation>
    <scope>NUCLEOTIDE SEQUENCE</scope>
</reference>
<evidence type="ECO:0000256" key="1">
    <source>
        <dbReference type="SAM" id="MobiDB-lite"/>
    </source>
</evidence>
<feature type="region of interest" description="Disordered" evidence="1">
    <location>
        <begin position="52"/>
        <end position="92"/>
    </location>
</feature>
<dbReference type="EMBL" id="OW240918">
    <property type="protein sequence ID" value="CAH2306903.1"/>
    <property type="molecule type" value="Genomic_DNA"/>
</dbReference>
<gene>
    <name evidence="2" type="ORF">PECUL_23A048717</name>
</gene>
<evidence type="ECO:0000313" key="3">
    <source>
        <dbReference type="Proteomes" id="UP001295444"/>
    </source>
</evidence>
<accession>A0AAD1SRN4</accession>
<dbReference type="Proteomes" id="UP001295444">
    <property type="component" value="Chromosome 07"/>
</dbReference>
<proteinExistence type="predicted"/>
<feature type="non-terminal residue" evidence="2">
    <location>
        <position position="1"/>
    </location>
</feature>
<keyword evidence="3" id="KW-1185">Reference proteome</keyword>
<dbReference type="AlphaFoldDB" id="A0AAD1SRN4"/>
<evidence type="ECO:0000313" key="2">
    <source>
        <dbReference type="EMBL" id="CAH2306903.1"/>
    </source>
</evidence>
<protein>
    <submittedName>
        <fullName evidence="2">Uncharacterized protein</fullName>
    </submittedName>
</protein>
<feature type="compositionally biased region" description="Low complexity" evidence="1">
    <location>
        <begin position="72"/>
        <end position="83"/>
    </location>
</feature>
<sequence length="92" mass="10375">TRVQQLETTVETQVTRLTTATAHIKLIKPNFIQALVLQEAQVQDWYEDLGHFPKAPQPQRCRDLNGLRKCKPSPAHSSGSPSGQTSRHVDWT</sequence>
<organism evidence="2 3">
    <name type="scientific">Pelobates cultripes</name>
    <name type="common">Western spadefoot toad</name>
    <dbReference type="NCBI Taxonomy" id="61616"/>
    <lineage>
        <taxon>Eukaryota</taxon>
        <taxon>Metazoa</taxon>
        <taxon>Chordata</taxon>
        <taxon>Craniata</taxon>
        <taxon>Vertebrata</taxon>
        <taxon>Euteleostomi</taxon>
        <taxon>Amphibia</taxon>
        <taxon>Batrachia</taxon>
        <taxon>Anura</taxon>
        <taxon>Pelobatoidea</taxon>
        <taxon>Pelobatidae</taxon>
        <taxon>Pelobates</taxon>
    </lineage>
</organism>
<name>A0AAD1SRN4_PELCU</name>